<protein>
    <submittedName>
        <fullName evidence="2">Uncharacterized protein</fullName>
    </submittedName>
</protein>
<proteinExistence type="predicted"/>
<dbReference type="EMBL" id="PQXH01000049">
    <property type="protein sequence ID" value="TGO14721.1"/>
    <property type="molecule type" value="Genomic_DNA"/>
</dbReference>
<reference evidence="2 3" key="1">
    <citation type="submission" date="2017-12" db="EMBL/GenBank/DDBJ databases">
        <title>Comparative genomics of Botrytis spp.</title>
        <authorList>
            <person name="Valero-Jimenez C.A."/>
            <person name="Tapia P."/>
            <person name="Veloso J."/>
            <person name="Silva-Moreno E."/>
            <person name="Staats M."/>
            <person name="Valdes J.H."/>
            <person name="Van Kan J.A.L."/>
        </authorList>
    </citation>
    <scope>NUCLEOTIDE SEQUENCE [LARGE SCALE GENOMIC DNA]</scope>
    <source>
        <strain evidence="2 3">Bt9001</strain>
    </source>
</reference>
<evidence type="ECO:0000313" key="3">
    <source>
        <dbReference type="Proteomes" id="UP000297777"/>
    </source>
</evidence>
<dbReference type="AlphaFoldDB" id="A0A4Z1EZT8"/>
<dbReference type="Proteomes" id="UP000297777">
    <property type="component" value="Unassembled WGS sequence"/>
</dbReference>
<feature type="compositionally biased region" description="Polar residues" evidence="1">
    <location>
        <begin position="32"/>
        <end position="58"/>
    </location>
</feature>
<gene>
    <name evidence="2" type="ORF">BTUL_0049g00300</name>
</gene>
<keyword evidence="3" id="KW-1185">Reference proteome</keyword>
<accession>A0A4Z1EZT8</accession>
<sequence>MASQTSNTAVQGSSNSDLNSPSSSTSTTQTSPAEQSILSTNRTQAYTNNPQHSTTYASPTLTYNVDEAAVTQYYTAAARNNIQNFDAAFYSNGGGQ</sequence>
<name>A0A4Z1EZT8_9HELO</name>
<evidence type="ECO:0000256" key="1">
    <source>
        <dbReference type="SAM" id="MobiDB-lite"/>
    </source>
</evidence>
<evidence type="ECO:0000313" key="2">
    <source>
        <dbReference type="EMBL" id="TGO14721.1"/>
    </source>
</evidence>
<feature type="compositionally biased region" description="Low complexity" evidence="1">
    <location>
        <begin position="13"/>
        <end position="31"/>
    </location>
</feature>
<comment type="caution">
    <text evidence="2">The sequence shown here is derived from an EMBL/GenBank/DDBJ whole genome shotgun (WGS) entry which is preliminary data.</text>
</comment>
<dbReference type="OrthoDB" id="3553297at2759"/>
<feature type="region of interest" description="Disordered" evidence="1">
    <location>
        <begin position="1"/>
        <end position="58"/>
    </location>
</feature>
<organism evidence="2 3">
    <name type="scientific">Botrytis tulipae</name>
    <dbReference type="NCBI Taxonomy" id="87230"/>
    <lineage>
        <taxon>Eukaryota</taxon>
        <taxon>Fungi</taxon>
        <taxon>Dikarya</taxon>
        <taxon>Ascomycota</taxon>
        <taxon>Pezizomycotina</taxon>
        <taxon>Leotiomycetes</taxon>
        <taxon>Helotiales</taxon>
        <taxon>Sclerotiniaceae</taxon>
        <taxon>Botrytis</taxon>
    </lineage>
</organism>
<feature type="compositionally biased region" description="Polar residues" evidence="1">
    <location>
        <begin position="1"/>
        <end position="12"/>
    </location>
</feature>